<evidence type="ECO:0000256" key="2">
    <source>
        <dbReference type="ARBA" id="ARBA00022714"/>
    </source>
</evidence>
<keyword evidence="3" id="KW-0479">Metal-binding</keyword>
<dbReference type="InParanoid" id="A0A1Y1YT08"/>
<dbReference type="PANTHER" id="PTHR23426">
    <property type="entry name" value="FERREDOXIN/ADRENODOXIN"/>
    <property type="match status" value="1"/>
</dbReference>
<dbReference type="GO" id="GO:0046872">
    <property type="term" value="F:metal ion binding"/>
    <property type="evidence" value="ECO:0007669"/>
    <property type="project" value="UniProtKB-KW"/>
</dbReference>
<dbReference type="GO" id="GO:0009055">
    <property type="term" value="F:electron transfer activity"/>
    <property type="evidence" value="ECO:0007669"/>
    <property type="project" value="TreeGrafter"/>
</dbReference>
<gene>
    <name evidence="8" type="ORF">K493DRAFT_312557</name>
</gene>
<evidence type="ECO:0000256" key="5">
    <source>
        <dbReference type="ARBA" id="ARBA00023014"/>
    </source>
</evidence>
<dbReference type="EMBL" id="MCFE01000073">
    <property type="protein sequence ID" value="ORY01151.1"/>
    <property type="molecule type" value="Genomic_DNA"/>
</dbReference>
<dbReference type="InterPro" id="IPR012675">
    <property type="entry name" value="Beta-grasp_dom_sf"/>
</dbReference>
<name>A0A1Y1YT08_9FUNG</name>
<comment type="cofactor">
    <cofactor evidence="6">
        <name>[2Fe-2S] cluster</name>
        <dbReference type="ChEBI" id="CHEBI:190135"/>
    </cofactor>
</comment>
<evidence type="ECO:0000256" key="4">
    <source>
        <dbReference type="ARBA" id="ARBA00023004"/>
    </source>
</evidence>
<dbReference type="Proteomes" id="UP000193498">
    <property type="component" value="Unassembled WGS sequence"/>
</dbReference>
<dbReference type="GO" id="GO:0005739">
    <property type="term" value="C:mitochondrion"/>
    <property type="evidence" value="ECO:0007669"/>
    <property type="project" value="TreeGrafter"/>
</dbReference>
<dbReference type="GO" id="GO:0140647">
    <property type="term" value="P:P450-containing electron transport chain"/>
    <property type="evidence" value="ECO:0007669"/>
    <property type="project" value="InterPro"/>
</dbReference>
<dbReference type="GO" id="GO:0051537">
    <property type="term" value="F:2 iron, 2 sulfur cluster binding"/>
    <property type="evidence" value="ECO:0007669"/>
    <property type="project" value="UniProtKB-KW"/>
</dbReference>
<dbReference type="InterPro" id="IPR036010">
    <property type="entry name" value="2Fe-2S_ferredoxin-like_sf"/>
</dbReference>
<evidence type="ECO:0000259" key="7">
    <source>
        <dbReference type="PROSITE" id="PS51085"/>
    </source>
</evidence>
<dbReference type="AlphaFoldDB" id="A0A1Y1YT08"/>
<evidence type="ECO:0000313" key="8">
    <source>
        <dbReference type="EMBL" id="ORY01151.1"/>
    </source>
</evidence>
<sequence>MSLFVSTIRRVAPVTSRLGWTRSMSNKSSLTVNFITEEGERFTVKAPEGESIMRIAHNNYIDLEGACDCSLACSTCHVVLPKEYYDKLEEPSDEENDMLDLAFGLTDTSRLGCQIVMRPELDGITCKIPSGTRNLV</sequence>
<protein>
    <submittedName>
        <fullName evidence="8">Ferredoxin</fullName>
    </submittedName>
</protein>
<dbReference type="PROSITE" id="PS51085">
    <property type="entry name" value="2FE2S_FER_2"/>
    <property type="match status" value="1"/>
</dbReference>
<keyword evidence="2" id="KW-0001">2Fe-2S</keyword>
<keyword evidence="5" id="KW-0411">Iron-sulfur</keyword>
<dbReference type="InterPro" id="IPR001041">
    <property type="entry name" value="2Fe-2S_ferredoxin-type"/>
</dbReference>
<dbReference type="STRING" id="1314790.A0A1Y1YT08"/>
<feature type="domain" description="2Fe-2S ferredoxin-type" evidence="7">
    <location>
        <begin position="30"/>
        <end position="132"/>
    </location>
</feature>
<dbReference type="CDD" id="cd00207">
    <property type="entry name" value="fer2"/>
    <property type="match status" value="1"/>
</dbReference>
<comment type="caution">
    <text evidence="8">The sequence shown here is derived from an EMBL/GenBank/DDBJ whole genome shotgun (WGS) entry which is preliminary data.</text>
</comment>
<evidence type="ECO:0000256" key="6">
    <source>
        <dbReference type="ARBA" id="ARBA00034078"/>
    </source>
</evidence>
<dbReference type="OrthoDB" id="268593at2759"/>
<comment type="similarity">
    <text evidence="1">Belongs to the adrenodoxin/putidaredoxin family.</text>
</comment>
<keyword evidence="9" id="KW-1185">Reference proteome</keyword>
<evidence type="ECO:0000256" key="1">
    <source>
        <dbReference type="ARBA" id="ARBA00010914"/>
    </source>
</evidence>
<accession>A0A1Y1YT08</accession>
<evidence type="ECO:0000256" key="3">
    <source>
        <dbReference type="ARBA" id="ARBA00022723"/>
    </source>
</evidence>
<proteinExistence type="inferred from homology"/>
<evidence type="ECO:0000313" key="9">
    <source>
        <dbReference type="Proteomes" id="UP000193498"/>
    </source>
</evidence>
<dbReference type="InterPro" id="IPR001055">
    <property type="entry name" value="Adrenodoxin-like"/>
</dbReference>
<keyword evidence="4" id="KW-0408">Iron</keyword>
<dbReference type="PANTHER" id="PTHR23426:SF65">
    <property type="entry name" value="FERREDOXIN-2, MITOCHONDRIAL"/>
    <property type="match status" value="1"/>
</dbReference>
<dbReference type="InterPro" id="IPR018298">
    <property type="entry name" value="Adrenodoxin_Fe-S_BS"/>
</dbReference>
<organism evidence="8 9">
    <name type="scientific">Basidiobolus meristosporus CBS 931.73</name>
    <dbReference type="NCBI Taxonomy" id="1314790"/>
    <lineage>
        <taxon>Eukaryota</taxon>
        <taxon>Fungi</taxon>
        <taxon>Fungi incertae sedis</taxon>
        <taxon>Zoopagomycota</taxon>
        <taxon>Entomophthoromycotina</taxon>
        <taxon>Basidiobolomycetes</taxon>
        <taxon>Basidiobolales</taxon>
        <taxon>Basidiobolaceae</taxon>
        <taxon>Basidiobolus</taxon>
    </lineage>
</organism>
<dbReference type="PRINTS" id="PR00355">
    <property type="entry name" value="ADRENODOXIN"/>
</dbReference>
<dbReference type="PROSITE" id="PS00814">
    <property type="entry name" value="ADX"/>
    <property type="match status" value="1"/>
</dbReference>
<reference evidence="8 9" key="1">
    <citation type="submission" date="2016-07" db="EMBL/GenBank/DDBJ databases">
        <title>Pervasive Adenine N6-methylation of Active Genes in Fungi.</title>
        <authorList>
            <consortium name="DOE Joint Genome Institute"/>
            <person name="Mondo S.J."/>
            <person name="Dannebaum R.O."/>
            <person name="Kuo R.C."/>
            <person name="Labutti K."/>
            <person name="Haridas S."/>
            <person name="Kuo A."/>
            <person name="Salamov A."/>
            <person name="Ahrendt S.R."/>
            <person name="Lipzen A."/>
            <person name="Sullivan W."/>
            <person name="Andreopoulos W.B."/>
            <person name="Clum A."/>
            <person name="Lindquist E."/>
            <person name="Daum C."/>
            <person name="Ramamoorthy G.K."/>
            <person name="Gryganskyi A."/>
            <person name="Culley D."/>
            <person name="Magnuson J.K."/>
            <person name="James T.Y."/>
            <person name="O'Malley M.A."/>
            <person name="Stajich J.E."/>
            <person name="Spatafora J.W."/>
            <person name="Visel A."/>
            <person name="Grigoriev I.V."/>
        </authorList>
    </citation>
    <scope>NUCLEOTIDE SEQUENCE [LARGE SCALE GENOMIC DNA]</scope>
    <source>
        <strain evidence="8 9">CBS 931.73</strain>
    </source>
</reference>
<dbReference type="Gene3D" id="3.10.20.30">
    <property type="match status" value="1"/>
</dbReference>
<dbReference type="SUPFAM" id="SSF54292">
    <property type="entry name" value="2Fe-2S ferredoxin-like"/>
    <property type="match status" value="1"/>
</dbReference>
<dbReference type="Pfam" id="PF00111">
    <property type="entry name" value="Fer2"/>
    <property type="match status" value="1"/>
</dbReference>